<feature type="chain" id="PRO_5004374929" evidence="1">
    <location>
        <begin position="24"/>
        <end position="570"/>
    </location>
</feature>
<dbReference type="InterPro" id="IPR035986">
    <property type="entry name" value="PKD_dom_sf"/>
</dbReference>
<dbReference type="AlphaFoldDB" id="R4KW02"/>
<proteinExistence type="predicted"/>
<dbReference type="Gene3D" id="3.30.457.10">
    <property type="entry name" value="Copper amine oxidase-like, N-terminal domain"/>
    <property type="match status" value="1"/>
</dbReference>
<dbReference type="OrthoDB" id="25008at2"/>
<dbReference type="Proteomes" id="UP000013520">
    <property type="component" value="Chromosome"/>
</dbReference>
<dbReference type="KEGG" id="dgi:Desgi_4574"/>
<dbReference type="InterPro" id="IPR036582">
    <property type="entry name" value="Mao_N_sf"/>
</dbReference>
<feature type="signal peptide" evidence="1">
    <location>
        <begin position="1"/>
        <end position="23"/>
    </location>
</feature>
<dbReference type="eggNOG" id="COG3291">
    <property type="taxonomic scope" value="Bacteria"/>
</dbReference>
<dbReference type="RefSeq" id="WP_006522355.1">
    <property type="nucleotide sequence ID" value="NC_021184.1"/>
</dbReference>
<dbReference type="SUPFAM" id="SSF55383">
    <property type="entry name" value="Copper amine oxidase, domain N"/>
    <property type="match status" value="2"/>
</dbReference>
<sequence length="570" mass="62788">MRRYITYLILVAIFLTAAAPAMAEGGAETAILKVNDLMVQVDGVPYELEVAPRVSDDTTMVPLRFVLEVFGAEVGWDSEAREISVRHNDTEIRLEPGVAKAVVNGEVQTIAGAPVIENGITLVPLRFLVEKLNYQVDFLPGTKEIIIKQLPPPNRPPVAEFELEKDTVDQGETVYFNEKSYDPDGDLIVETKWTGRERAFFAPGEYPVTLAVKDSQGNWSEPFTRIITVTEEVKMDRLTYNLHNPIAGEPLGNISNISVLDLEQVSPAVSMDRLQVMISNSPEVVRDDGILFSDVLSGETRLYYHHINGAGENKKIYPLVINQSDEPVLMVVKRVGIAGPGEAMAVGRAAAYRYLDFNAGSAKFVELQPGQRYILNEDKNSIVKPGEAVHGIFDIDARGDLSFQVISVGAQEQIEDYSQLVILNRDDVHIRGTFPMANRSLSVQLDGQEPVRLVVADGSEDGFLIGQDTNTSLMGNYPRQSNNSGNYGVIYKITMHSKERVGVIFSPRGGVFAGAGKWDGKAFYLPNKGIMKPQTEFALIGILEPGKEKVLEFIPPAGSYLPVNLIFVPF</sequence>
<organism evidence="3 4">
    <name type="scientific">Desulfoscipio gibsoniae DSM 7213</name>
    <dbReference type="NCBI Taxonomy" id="767817"/>
    <lineage>
        <taxon>Bacteria</taxon>
        <taxon>Bacillati</taxon>
        <taxon>Bacillota</taxon>
        <taxon>Clostridia</taxon>
        <taxon>Eubacteriales</taxon>
        <taxon>Desulfallaceae</taxon>
        <taxon>Desulfoscipio</taxon>
    </lineage>
</organism>
<dbReference type="InterPro" id="IPR013783">
    <property type="entry name" value="Ig-like_fold"/>
</dbReference>
<evidence type="ECO:0000259" key="2">
    <source>
        <dbReference type="Pfam" id="PF07833"/>
    </source>
</evidence>
<dbReference type="SUPFAM" id="SSF49299">
    <property type="entry name" value="PKD domain"/>
    <property type="match status" value="1"/>
</dbReference>
<dbReference type="InterPro" id="IPR012854">
    <property type="entry name" value="Cu_amine_oxidase-like_N"/>
</dbReference>
<evidence type="ECO:0000256" key="1">
    <source>
        <dbReference type="SAM" id="SignalP"/>
    </source>
</evidence>
<keyword evidence="1" id="KW-0732">Signal</keyword>
<dbReference type="HOGENOM" id="CLU_014753_0_0_9"/>
<dbReference type="STRING" id="767817.Desgi_4574"/>
<evidence type="ECO:0000313" key="4">
    <source>
        <dbReference type="Proteomes" id="UP000013520"/>
    </source>
</evidence>
<gene>
    <name evidence="3" type="ORF">Desgi_4574</name>
</gene>
<name>R4KW02_9FIRM</name>
<reference evidence="3 4" key="1">
    <citation type="submission" date="2012-01" db="EMBL/GenBank/DDBJ databases">
        <title>Complete sequence of Desulfotomaculum gibsoniae DSM 7213.</title>
        <authorList>
            <consortium name="US DOE Joint Genome Institute"/>
            <person name="Lucas S."/>
            <person name="Han J."/>
            <person name="Lapidus A."/>
            <person name="Cheng J.-F."/>
            <person name="Goodwin L."/>
            <person name="Pitluck S."/>
            <person name="Peters L."/>
            <person name="Ovchinnikova G."/>
            <person name="Teshima H."/>
            <person name="Detter J.C."/>
            <person name="Han C."/>
            <person name="Tapia R."/>
            <person name="Land M."/>
            <person name="Hauser L."/>
            <person name="Kyrpides N."/>
            <person name="Ivanova N."/>
            <person name="Pagani I."/>
            <person name="Parshina S."/>
            <person name="Plugge C."/>
            <person name="Muyzer G."/>
            <person name="Kuever J."/>
            <person name="Ivanova A."/>
            <person name="Nazina T."/>
            <person name="Klenk H.-P."/>
            <person name="Brambilla E."/>
            <person name="Spring S."/>
            <person name="Stams A.F."/>
            <person name="Woyke T."/>
        </authorList>
    </citation>
    <scope>NUCLEOTIDE SEQUENCE [LARGE SCALE GENOMIC DNA]</scope>
    <source>
        <strain evidence="3 4">DSM 7213</strain>
    </source>
</reference>
<keyword evidence="4" id="KW-1185">Reference proteome</keyword>
<dbReference type="EMBL" id="CP003273">
    <property type="protein sequence ID" value="AGL03801.1"/>
    <property type="molecule type" value="Genomic_DNA"/>
</dbReference>
<accession>R4KW02</accession>
<dbReference type="Gene3D" id="2.60.40.10">
    <property type="entry name" value="Immunoglobulins"/>
    <property type="match status" value="1"/>
</dbReference>
<protein>
    <submittedName>
        <fullName evidence="3">PDK repeat-containing protein</fullName>
    </submittedName>
</protein>
<feature type="domain" description="Copper amine oxidase-like N-terminal" evidence="2">
    <location>
        <begin position="40"/>
        <end position="147"/>
    </location>
</feature>
<dbReference type="Pfam" id="PF07833">
    <property type="entry name" value="Cu_amine_oxidN1"/>
    <property type="match status" value="1"/>
</dbReference>
<evidence type="ECO:0000313" key="3">
    <source>
        <dbReference type="EMBL" id="AGL03801.1"/>
    </source>
</evidence>